<keyword evidence="3" id="KW-1185">Reference proteome</keyword>
<feature type="transmembrane region" description="Helical" evidence="1">
    <location>
        <begin position="102"/>
        <end position="120"/>
    </location>
</feature>
<protein>
    <submittedName>
        <fullName evidence="2">Uncharacterized protein</fullName>
    </submittedName>
</protein>
<dbReference type="Proteomes" id="UP000289166">
    <property type="component" value="Unassembled WGS sequence"/>
</dbReference>
<reference evidence="3" key="1">
    <citation type="submission" date="2018-11" db="EMBL/GenBank/DDBJ databases">
        <title>Genome sequencing of a novel mesophilic and cellulolytic organism within the genus Hungateiclostridium.</title>
        <authorList>
            <person name="Rettenmaier R."/>
            <person name="Liebl W."/>
            <person name="Zverlov V."/>
        </authorList>
    </citation>
    <scope>NUCLEOTIDE SEQUENCE [LARGE SCALE GENOMIC DNA]</scope>
    <source>
        <strain evidence="3">N2K1</strain>
    </source>
</reference>
<name>A0A4Q0I5E7_9FIRM</name>
<organism evidence="2 3">
    <name type="scientific">Acetivibrio mesophilus</name>
    <dbReference type="NCBI Taxonomy" id="2487273"/>
    <lineage>
        <taxon>Bacteria</taxon>
        <taxon>Bacillati</taxon>
        <taxon>Bacillota</taxon>
        <taxon>Clostridia</taxon>
        <taxon>Eubacteriales</taxon>
        <taxon>Oscillospiraceae</taxon>
        <taxon>Acetivibrio</taxon>
    </lineage>
</organism>
<feature type="transmembrane region" description="Helical" evidence="1">
    <location>
        <begin position="150"/>
        <end position="172"/>
    </location>
</feature>
<evidence type="ECO:0000313" key="2">
    <source>
        <dbReference type="EMBL" id="RXE59518.1"/>
    </source>
</evidence>
<dbReference type="AlphaFoldDB" id="A0A4Q0I5E7"/>
<dbReference type="OrthoDB" id="2087822at2"/>
<feature type="transmembrane region" description="Helical" evidence="1">
    <location>
        <begin position="39"/>
        <end position="58"/>
    </location>
</feature>
<keyword evidence="1" id="KW-0812">Transmembrane</keyword>
<proteinExistence type="predicted"/>
<evidence type="ECO:0000313" key="3">
    <source>
        <dbReference type="Proteomes" id="UP000289166"/>
    </source>
</evidence>
<dbReference type="EMBL" id="RLII01000005">
    <property type="protein sequence ID" value="RXE59518.1"/>
    <property type="molecule type" value="Genomic_DNA"/>
</dbReference>
<dbReference type="RefSeq" id="WP_128705860.1">
    <property type="nucleotide sequence ID" value="NZ_RLII01000005.1"/>
</dbReference>
<feature type="transmembrane region" description="Helical" evidence="1">
    <location>
        <begin position="178"/>
        <end position="201"/>
    </location>
</feature>
<sequence length="207" mass="23257">MKTWTLSARIASSIAAYVLSYILLYYSSIYREFVVLFETQTRAFIIINIVALIIIGLCRKKFEKAVGIICMIFAAPSVMAHSKLFTSMSSRLKYAQYFKPHLTALLFLTAIVLLLAANRLEKLDRQYDEMISGGALEADINLITLNSIKVYSVFLAVVFLSGLVLIALGFIVPQIKASWPTVIIMVATGILLVVGCVLYLYRRWIKK</sequence>
<gene>
    <name evidence="2" type="ORF">EFD62_06075</name>
</gene>
<evidence type="ECO:0000256" key="1">
    <source>
        <dbReference type="SAM" id="Phobius"/>
    </source>
</evidence>
<accession>A0A4Q0I5E7</accession>
<keyword evidence="1" id="KW-0472">Membrane</keyword>
<keyword evidence="1" id="KW-1133">Transmembrane helix</keyword>
<comment type="caution">
    <text evidence="2">The sequence shown here is derived from an EMBL/GenBank/DDBJ whole genome shotgun (WGS) entry which is preliminary data.</text>
</comment>
<feature type="transmembrane region" description="Helical" evidence="1">
    <location>
        <begin position="65"/>
        <end position="82"/>
    </location>
</feature>
<feature type="transmembrane region" description="Helical" evidence="1">
    <location>
        <begin position="7"/>
        <end position="27"/>
    </location>
</feature>